<feature type="domain" description="AMP-binding enzyme C-terminal" evidence="2">
    <location>
        <begin position="195"/>
        <end position="263"/>
    </location>
</feature>
<dbReference type="Pfam" id="PF00501">
    <property type="entry name" value="AMP-binding"/>
    <property type="match status" value="1"/>
</dbReference>
<dbReference type="AlphaFoldDB" id="C3NCB0"/>
<dbReference type="Pfam" id="PF13193">
    <property type="entry name" value="AMP-binding_C"/>
    <property type="match status" value="1"/>
</dbReference>
<gene>
    <name evidence="3" type="ordered locus">YG5714_0837</name>
</gene>
<evidence type="ECO:0000313" key="4">
    <source>
        <dbReference type="Proteomes" id="UP000002308"/>
    </source>
</evidence>
<dbReference type="HOGENOM" id="CLU_000022_17_0_2"/>
<reference evidence="3 4" key="1">
    <citation type="journal article" date="2009" name="Proc. Natl. Acad. Sci. U.S.A.">
        <title>Biogeography of the Sulfolobus islandicus pan-genome.</title>
        <authorList>
            <person name="Reno M.L."/>
            <person name="Held N.L."/>
            <person name="Fields C.J."/>
            <person name="Burke P.V."/>
            <person name="Whitaker R.J."/>
        </authorList>
    </citation>
    <scope>NUCLEOTIDE SEQUENCE [LARGE SCALE GENOMIC DNA]</scope>
    <source>
        <strain evidence="4">Y.G.57.14 / Yellowstone #1</strain>
    </source>
</reference>
<evidence type="ECO:0000313" key="3">
    <source>
        <dbReference type="EMBL" id="ACP45118.1"/>
    </source>
</evidence>
<dbReference type="CDD" id="cd04433">
    <property type="entry name" value="AFD_class_I"/>
    <property type="match status" value="1"/>
</dbReference>
<dbReference type="InterPro" id="IPR042099">
    <property type="entry name" value="ANL_N_sf"/>
</dbReference>
<dbReference type="InterPro" id="IPR045851">
    <property type="entry name" value="AMP-bd_C_sf"/>
</dbReference>
<dbReference type="InterPro" id="IPR025110">
    <property type="entry name" value="AMP-bd_C"/>
</dbReference>
<dbReference type="Gene3D" id="3.30.300.30">
    <property type="match status" value="1"/>
</dbReference>
<evidence type="ECO:0000259" key="2">
    <source>
        <dbReference type="Pfam" id="PF13193"/>
    </source>
</evidence>
<sequence>MFGITIKSGGTVYVMRKFNVKELINAIQTYRINYLSTVPMIYDSLLSENADLSSLELCISSAAPLSLNTLKSFKEKYGKDILQAYGCTECLGVTYQPKEYAGILTIGKPLPSVEIKIVKDDGKEAKIGEVGELWVKSPWVMLGYKDQSETKKVFEGDWLKTGDLVTMDERGLLYFRGVKKRMLKYKGYPIFPRDLEDILKTHEMVIDAKVLGEDEGNLGQKPVAYVIVKERRSGLEEELLNFVNSKVAFYKKLKKVYIVDKLP</sequence>
<dbReference type="PANTHER" id="PTHR24096">
    <property type="entry name" value="LONG-CHAIN-FATTY-ACID--COA LIGASE"/>
    <property type="match status" value="1"/>
</dbReference>
<proteinExistence type="predicted"/>
<dbReference type="SUPFAM" id="SSF56801">
    <property type="entry name" value="Acetyl-CoA synthetase-like"/>
    <property type="match status" value="1"/>
</dbReference>
<dbReference type="Proteomes" id="UP000002308">
    <property type="component" value="Chromosome"/>
</dbReference>
<dbReference type="EMBL" id="CP001403">
    <property type="protein sequence ID" value="ACP45118.1"/>
    <property type="molecule type" value="Genomic_DNA"/>
</dbReference>
<dbReference type="KEGG" id="siy:YG5714_0837"/>
<evidence type="ECO:0000259" key="1">
    <source>
        <dbReference type="Pfam" id="PF00501"/>
    </source>
</evidence>
<dbReference type="GO" id="GO:0016405">
    <property type="term" value="F:CoA-ligase activity"/>
    <property type="evidence" value="ECO:0007669"/>
    <property type="project" value="TreeGrafter"/>
</dbReference>
<organism evidence="3 4">
    <name type="scientific">Saccharolobus islandicus (strain Y.G.57.14 / Yellowstone #1)</name>
    <name type="common">Sulfolobus islandicus</name>
    <dbReference type="NCBI Taxonomy" id="439386"/>
    <lineage>
        <taxon>Archaea</taxon>
        <taxon>Thermoproteota</taxon>
        <taxon>Thermoprotei</taxon>
        <taxon>Sulfolobales</taxon>
        <taxon>Sulfolobaceae</taxon>
        <taxon>Saccharolobus</taxon>
    </lineage>
</organism>
<protein>
    <submittedName>
        <fullName evidence="3">Acyl-CoA synthase</fullName>
    </submittedName>
</protein>
<dbReference type="Gene3D" id="3.40.50.12780">
    <property type="entry name" value="N-terminal domain of ligase-like"/>
    <property type="match status" value="1"/>
</dbReference>
<accession>C3NCB0</accession>
<feature type="domain" description="AMP-dependent synthetase/ligase" evidence="1">
    <location>
        <begin position="5"/>
        <end position="144"/>
    </location>
</feature>
<name>C3NCB0_SACI7</name>
<dbReference type="InterPro" id="IPR000873">
    <property type="entry name" value="AMP-dep_synth/lig_dom"/>
</dbReference>